<keyword evidence="4 11" id="KW-0547">Nucleotide-binding</keyword>
<evidence type="ECO:0000256" key="5">
    <source>
        <dbReference type="ARBA" id="ARBA00022840"/>
    </source>
</evidence>
<dbReference type="AlphaFoldDB" id="A0A485NBZ0"/>
<feature type="domain" description="Myosin motor" evidence="12">
    <location>
        <begin position="83"/>
        <end position="267"/>
    </location>
</feature>
<keyword evidence="3" id="KW-0963">Cytoplasm</keyword>
<keyword evidence="5 11" id="KW-0067">ATP-binding</keyword>
<keyword evidence="9 11" id="KW-0505">Motor protein</keyword>
<evidence type="ECO:0000256" key="3">
    <source>
        <dbReference type="ARBA" id="ARBA00022490"/>
    </source>
</evidence>
<dbReference type="SUPFAM" id="SSF52540">
    <property type="entry name" value="P-loop containing nucleoside triphosphate hydrolases"/>
    <property type="match status" value="1"/>
</dbReference>
<dbReference type="FunFam" id="3.40.850.10:FF:000101">
    <property type="entry name" value="Slow myosin heavy chain 2"/>
    <property type="match status" value="1"/>
</dbReference>
<dbReference type="Pfam" id="PF02736">
    <property type="entry name" value="Myosin_N"/>
    <property type="match status" value="1"/>
</dbReference>
<feature type="non-terminal residue" evidence="14">
    <location>
        <position position="267"/>
    </location>
</feature>
<evidence type="ECO:0000313" key="14">
    <source>
        <dbReference type="EMBL" id="VFV29734.1"/>
    </source>
</evidence>
<dbReference type="GO" id="GO:0016020">
    <property type="term" value="C:membrane"/>
    <property type="evidence" value="ECO:0007669"/>
    <property type="project" value="TreeGrafter"/>
</dbReference>
<keyword evidence="8 11" id="KW-0518">Myosin</keyword>
<dbReference type="Proteomes" id="UP000386466">
    <property type="component" value="Unassembled WGS sequence"/>
</dbReference>
<evidence type="ECO:0000256" key="1">
    <source>
        <dbReference type="ARBA" id="ARBA00004496"/>
    </source>
</evidence>
<dbReference type="FunFam" id="2.30.30.360:FF:000001">
    <property type="entry name" value="Myosin heavy chain"/>
    <property type="match status" value="1"/>
</dbReference>
<dbReference type="PROSITE" id="PS51456">
    <property type="entry name" value="MYOSIN_MOTOR"/>
    <property type="match status" value="1"/>
</dbReference>
<comment type="similarity">
    <text evidence="2 11">Belongs to the TRAFAC class myosin-kinesin ATPase superfamily. Myosin family.</text>
</comment>
<evidence type="ECO:0000256" key="2">
    <source>
        <dbReference type="ARBA" id="ARBA00008314"/>
    </source>
</evidence>
<dbReference type="GO" id="GO:0005737">
    <property type="term" value="C:cytoplasm"/>
    <property type="evidence" value="ECO:0007669"/>
    <property type="project" value="UniProtKB-SubCell"/>
</dbReference>
<dbReference type="Pfam" id="PF00063">
    <property type="entry name" value="Myosin_head"/>
    <property type="match status" value="1"/>
</dbReference>
<proteinExistence type="inferred from homology"/>
<organism evidence="14 15">
    <name type="scientific">Lynx pardinus</name>
    <name type="common">Iberian lynx</name>
    <name type="synonym">Felis pardina</name>
    <dbReference type="NCBI Taxonomy" id="191816"/>
    <lineage>
        <taxon>Eukaryota</taxon>
        <taxon>Metazoa</taxon>
        <taxon>Chordata</taxon>
        <taxon>Craniata</taxon>
        <taxon>Vertebrata</taxon>
        <taxon>Euteleostomi</taxon>
        <taxon>Mammalia</taxon>
        <taxon>Eutheria</taxon>
        <taxon>Laurasiatheria</taxon>
        <taxon>Carnivora</taxon>
        <taxon>Feliformia</taxon>
        <taxon>Felidae</taxon>
        <taxon>Felinae</taxon>
        <taxon>Lynx</taxon>
    </lineage>
</organism>
<evidence type="ECO:0000256" key="9">
    <source>
        <dbReference type="ARBA" id="ARBA00023175"/>
    </source>
</evidence>
<comment type="subcellular location">
    <subcellularLocation>
        <location evidence="1">Cytoplasm</location>
    </subcellularLocation>
</comment>
<dbReference type="GO" id="GO:0016459">
    <property type="term" value="C:myosin complex"/>
    <property type="evidence" value="ECO:0007669"/>
    <property type="project" value="UniProtKB-KW"/>
</dbReference>
<dbReference type="InterPro" id="IPR001609">
    <property type="entry name" value="Myosin_head_motor_dom-like"/>
</dbReference>
<dbReference type="InterPro" id="IPR036961">
    <property type="entry name" value="Kinesin_motor_dom_sf"/>
</dbReference>
<evidence type="ECO:0000256" key="4">
    <source>
        <dbReference type="ARBA" id="ARBA00022741"/>
    </source>
</evidence>
<dbReference type="EMBL" id="CAAGRJ010013196">
    <property type="protein sequence ID" value="VFV29734.1"/>
    <property type="molecule type" value="Genomic_DNA"/>
</dbReference>
<evidence type="ECO:0000256" key="7">
    <source>
        <dbReference type="ARBA" id="ARBA00023054"/>
    </source>
</evidence>
<dbReference type="PROSITE" id="PS51844">
    <property type="entry name" value="SH3_LIKE"/>
    <property type="match status" value="1"/>
</dbReference>
<sequence length="267" mass="30435">MDLSELGEAAAFLRRSQAELLLLQAMAFDGKKKCWIRDGRNAYVEAEVKGSENDGKIIVEMTDGKNLSVKEDEVQQMNPPKFEMIEDVAMLMHLNEASVLHTLKRRYDHWMIYTYSGLFCVSINPYKWLPVYQKEVMAAYKGKRRSEAPPHIFAVADNAFQDMLHSKWLPYKMKARENQSILLTGESGAGKTVNTKHIIQYFATIGTMGESREKLGTLEDQIREVNPILEAFGNAKTLRNDNSSRFGKFIRMHFCARGKLSSADIDI</sequence>
<dbReference type="GO" id="GO:0005516">
    <property type="term" value="F:calmodulin binding"/>
    <property type="evidence" value="ECO:0007669"/>
    <property type="project" value="UniProtKB-KW"/>
</dbReference>
<comment type="caution">
    <text evidence="11">Lacks conserved residue(s) required for the propagation of feature annotation.</text>
</comment>
<dbReference type="InterPro" id="IPR004009">
    <property type="entry name" value="SH3_Myosin"/>
</dbReference>
<evidence type="ECO:0000256" key="6">
    <source>
        <dbReference type="ARBA" id="ARBA00022860"/>
    </source>
</evidence>
<dbReference type="Gene3D" id="2.30.30.360">
    <property type="entry name" value="Myosin S1 fragment, N-terminal"/>
    <property type="match status" value="1"/>
</dbReference>
<evidence type="ECO:0000256" key="10">
    <source>
        <dbReference type="ARBA" id="ARBA00023203"/>
    </source>
</evidence>
<evidence type="ECO:0000256" key="8">
    <source>
        <dbReference type="ARBA" id="ARBA00023123"/>
    </source>
</evidence>
<dbReference type="PRINTS" id="PR00193">
    <property type="entry name" value="MYOSINHEAVY"/>
</dbReference>
<dbReference type="InterPro" id="IPR027417">
    <property type="entry name" value="P-loop_NTPase"/>
</dbReference>
<dbReference type="PANTHER" id="PTHR13140">
    <property type="entry name" value="MYOSIN"/>
    <property type="match status" value="1"/>
</dbReference>
<dbReference type="GO" id="GO:0051015">
    <property type="term" value="F:actin filament binding"/>
    <property type="evidence" value="ECO:0007669"/>
    <property type="project" value="InterPro"/>
</dbReference>
<dbReference type="Gene3D" id="3.40.850.10">
    <property type="entry name" value="Kinesin motor domain"/>
    <property type="match status" value="1"/>
</dbReference>
<evidence type="ECO:0000313" key="15">
    <source>
        <dbReference type="Proteomes" id="UP000386466"/>
    </source>
</evidence>
<keyword evidence="10 11" id="KW-0009">Actin-binding</keyword>
<feature type="domain" description="Myosin N-terminal SH3-like" evidence="13">
    <location>
        <begin position="29"/>
        <end position="79"/>
    </location>
</feature>
<protein>
    <submittedName>
        <fullName evidence="14">Low quality protein: myosin-15</fullName>
    </submittedName>
</protein>
<keyword evidence="7" id="KW-0175">Coiled coil</keyword>
<feature type="binding site" evidence="11">
    <location>
        <begin position="185"/>
        <end position="192"/>
    </location>
    <ligand>
        <name>ATP</name>
        <dbReference type="ChEBI" id="CHEBI:30616"/>
    </ligand>
</feature>
<dbReference type="SMART" id="SM00242">
    <property type="entry name" value="MYSc"/>
    <property type="match status" value="1"/>
</dbReference>
<dbReference type="GO" id="GO:0000146">
    <property type="term" value="F:microfilament motor activity"/>
    <property type="evidence" value="ECO:0007669"/>
    <property type="project" value="TreeGrafter"/>
</dbReference>
<evidence type="ECO:0000256" key="11">
    <source>
        <dbReference type="PROSITE-ProRule" id="PRU00782"/>
    </source>
</evidence>
<evidence type="ECO:0000259" key="12">
    <source>
        <dbReference type="PROSITE" id="PS51456"/>
    </source>
</evidence>
<dbReference type="GO" id="GO:0007015">
    <property type="term" value="P:actin filament organization"/>
    <property type="evidence" value="ECO:0007669"/>
    <property type="project" value="TreeGrafter"/>
</dbReference>
<evidence type="ECO:0000259" key="13">
    <source>
        <dbReference type="PROSITE" id="PS51844"/>
    </source>
</evidence>
<keyword evidence="15" id="KW-1185">Reference proteome</keyword>
<name>A0A485NBZ0_LYNPA</name>
<reference evidence="14 15" key="1">
    <citation type="submission" date="2019-01" db="EMBL/GenBank/DDBJ databases">
        <authorList>
            <person name="Alioto T."/>
            <person name="Alioto T."/>
        </authorList>
    </citation>
    <scope>NUCLEOTIDE SEQUENCE [LARGE SCALE GENOMIC DNA]</scope>
</reference>
<accession>A0A485NBZ0</accession>
<keyword evidence="6" id="KW-0112">Calmodulin-binding</keyword>
<dbReference type="PANTHER" id="PTHR13140:SF857">
    <property type="entry name" value="MYOSIN-11"/>
    <property type="match status" value="1"/>
</dbReference>
<dbReference type="InterPro" id="IPR008989">
    <property type="entry name" value="Myosin_S1_N"/>
</dbReference>
<gene>
    <name evidence="14" type="ORF">LYPA_23C000507</name>
</gene>
<dbReference type="GO" id="GO:0005524">
    <property type="term" value="F:ATP binding"/>
    <property type="evidence" value="ECO:0007669"/>
    <property type="project" value="UniProtKB-UniRule"/>
</dbReference>